<dbReference type="Proteomes" id="UP000830375">
    <property type="component" value="Unassembled WGS sequence"/>
</dbReference>
<comment type="caution">
    <text evidence="2">The sequence shown here is derived from an EMBL/GenBank/DDBJ whole genome shotgun (WGS) entry which is preliminary data.</text>
</comment>
<reference evidence="2 3" key="1">
    <citation type="submission" date="2022-01" db="EMBL/GenBank/DDBJ databases">
        <title>A high-quality chromosome-level genome assembly of rohu carp, Labeo rohita.</title>
        <authorList>
            <person name="Arick M.A. II"/>
            <person name="Hsu C.-Y."/>
            <person name="Magbanua Z."/>
            <person name="Pechanova O."/>
            <person name="Grover C."/>
            <person name="Miller E."/>
            <person name="Thrash A."/>
            <person name="Ezzel L."/>
            <person name="Alam S."/>
            <person name="Benzie J."/>
            <person name="Hamilton M."/>
            <person name="Karsi A."/>
            <person name="Lawrence M.L."/>
            <person name="Peterson D.G."/>
        </authorList>
    </citation>
    <scope>NUCLEOTIDE SEQUENCE [LARGE SCALE GENOMIC DNA]</scope>
    <source>
        <strain evidence="3">BAU-BD-2019</strain>
        <tissue evidence="2">Blood</tissue>
    </source>
</reference>
<feature type="chain" id="PRO_5047284095" evidence="1">
    <location>
        <begin position="23"/>
        <end position="186"/>
    </location>
</feature>
<dbReference type="EMBL" id="JACTAM010000155">
    <property type="protein sequence ID" value="KAI2647755.1"/>
    <property type="molecule type" value="Genomic_DNA"/>
</dbReference>
<organism evidence="2 3">
    <name type="scientific">Labeo rohita</name>
    <name type="common">Indian major carp</name>
    <name type="synonym">Cyprinus rohita</name>
    <dbReference type="NCBI Taxonomy" id="84645"/>
    <lineage>
        <taxon>Eukaryota</taxon>
        <taxon>Metazoa</taxon>
        <taxon>Chordata</taxon>
        <taxon>Craniata</taxon>
        <taxon>Vertebrata</taxon>
        <taxon>Euteleostomi</taxon>
        <taxon>Actinopterygii</taxon>
        <taxon>Neopterygii</taxon>
        <taxon>Teleostei</taxon>
        <taxon>Ostariophysi</taxon>
        <taxon>Cypriniformes</taxon>
        <taxon>Cyprinidae</taxon>
        <taxon>Labeoninae</taxon>
        <taxon>Labeonini</taxon>
        <taxon>Labeo</taxon>
    </lineage>
</organism>
<evidence type="ECO:0000313" key="3">
    <source>
        <dbReference type="Proteomes" id="UP000830375"/>
    </source>
</evidence>
<evidence type="ECO:0000313" key="2">
    <source>
        <dbReference type="EMBL" id="KAI2647755.1"/>
    </source>
</evidence>
<evidence type="ECO:0000256" key="1">
    <source>
        <dbReference type="SAM" id="SignalP"/>
    </source>
</evidence>
<sequence length="186" mass="20752">MALQWPNEAWSLMLLCKLTGKAQELCALLSLEESVQYDAVKNAILCAYELASILADEYALMHKTTFVRHQSESGLGSQKENDVCHLKIKETWHDAVGQSRGVVLLQNISSPSCAVPVDDAEDCFKPFVFEGSVSLTGEVEDQRIVKILRDTGGSQSFILDDMLPFCAEHKADALCGSPFFKFYRRR</sequence>
<keyword evidence="1" id="KW-0732">Signal</keyword>
<proteinExistence type="predicted"/>
<feature type="signal peptide" evidence="1">
    <location>
        <begin position="1"/>
        <end position="22"/>
    </location>
</feature>
<keyword evidence="3" id="KW-1185">Reference proteome</keyword>
<name>A0ABQ8LAI6_LABRO</name>
<accession>A0ABQ8LAI6</accession>
<gene>
    <name evidence="2" type="ORF">H4Q32_029106</name>
</gene>
<protein>
    <submittedName>
        <fullName evidence="2">Crossover junction endodeoxyribonuclease RuvC</fullName>
    </submittedName>
</protein>